<dbReference type="EMBL" id="CP001251">
    <property type="protein sequence ID" value="ACK42436.1"/>
    <property type="molecule type" value="Genomic_DNA"/>
</dbReference>
<dbReference type="AlphaFoldDB" id="B8E2T6"/>
<evidence type="ECO:0000256" key="5">
    <source>
        <dbReference type="ARBA" id="ARBA00013211"/>
    </source>
</evidence>
<keyword evidence="9" id="KW-0443">Lipid metabolism</keyword>
<gene>
    <name evidence="12" type="ordered locus">Dtur_1157</name>
</gene>
<keyword evidence="7 9" id="KW-0808">Transferase</keyword>
<dbReference type="eggNOG" id="COG0204">
    <property type="taxonomic scope" value="Bacteria"/>
</dbReference>
<dbReference type="EnsemblBacteria" id="ACK42436">
    <property type="protein sequence ID" value="ACK42436"/>
    <property type="gene ID" value="Dtur_1157"/>
</dbReference>
<keyword evidence="10" id="KW-0812">Transmembrane</keyword>
<keyword evidence="9" id="KW-0594">Phospholipid biosynthesis</keyword>
<feature type="transmembrane region" description="Helical" evidence="10">
    <location>
        <begin position="42"/>
        <end position="62"/>
    </location>
</feature>
<reference evidence="13" key="1">
    <citation type="journal article" date="2016" name="Front. Microbiol.">
        <title>The complete genome sequence of hyperthermophile Dictyoglomus turgidum DSM 6724 reveals a specialized carbohydrate fermentor.</title>
        <authorList>
            <person name="Brumm P.J."/>
            <person name="Gowda K."/>
            <person name="Robb F.T."/>
            <person name="Mead D.A."/>
        </authorList>
    </citation>
    <scope>NUCLEOTIDE SEQUENCE [LARGE SCALE GENOMIC DNA]</scope>
    <source>
        <strain evidence="13">DSM 6724 / Z-1310</strain>
    </source>
</reference>
<dbReference type="EC" id="2.3.1.51" evidence="5 9"/>
<evidence type="ECO:0000256" key="3">
    <source>
        <dbReference type="ARBA" id="ARBA00005189"/>
    </source>
</evidence>
<dbReference type="STRING" id="515635.Dtur_1157"/>
<name>B8E2T6_DICTD</name>
<accession>B8E2T6</accession>
<proteinExistence type="inferred from homology"/>
<keyword evidence="10" id="KW-0472">Membrane</keyword>
<keyword evidence="9" id="KW-0444">Lipid biosynthesis</keyword>
<evidence type="ECO:0000256" key="6">
    <source>
        <dbReference type="ARBA" id="ARBA00016139"/>
    </source>
</evidence>
<keyword evidence="8 9" id="KW-0012">Acyltransferase</keyword>
<evidence type="ECO:0000256" key="1">
    <source>
        <dbReference type="ARBA" id="ARBA00001141"/>
    </source>
</evidence>
<dbReference type="NCBIfam" id="TIGR00530">
    <property type="entry name" value="AGP_acyltrn"/>
    <property type="match status" value="1"/>
</dbReference>
<dbReference type="GO" id="GO:0016020">
    <property type="term" value="C:membrane"/>
    <property type="evidence" value="ECO:0007669"/>
    <property type="project" value="InterPro"/>
</dbReference>
<keyword evidence="9" id="KW-1208">Phospholipid metabolism</keyword>
<dbReference type="HOGENOM" id="CLU_027938_4_5_0"/>
<dbReference type="InterPro" id="IPR004552">
    <property type="entry name" value="AGP_acyltrans"/>
</dbReference>
<dbReference type="PATRIC" id="fig|515635.4.peg.1194"/>
<dbReference type="Proteomes" id="UP000007719">
    <property type="component" value="Chromosome"/>
</dbReference>
<sequence length="211" mass="24530">MRQIRKSISHFFYKILIVVVRFLLNILWGYKVEGKENIPNHSFILVANHVSILDPIVIGAAFDKRLFYLAKKELFKSKIFNPFLRWLGAIDVDRKDFKYETWKKINRLIKENEIIVIFPEGTRNDHPEKGLLELKDGAASLALTHGLPILPVAIKGTEKIWKRKWIFPQLRGRINIRIGKVINVSKIKKPSKEDIKEVNNKIKASLIGLLR</sequence>
<evidence type="ECO:0000256" key="10">
    <source>
        <dbReference type="SAM" id="Phobius"/>
    </source>
</evidence>
<dbReference type="InterPro" id="IPR002123">
    <property type="entry name" value="Plipid/glycerol_acylTrfase"/>
</dbReference>
<dbReference type="PANTHER" id="PTHR10434:SF40">
    <property type="entry name" value="1-ACYL-SN-GLYCEROL-3-PHOSPHATE ACYLTRANSFERASE"/>
    <property type="match status" value="1"/>
</dbReference>
<dbReference type="CDD" id="cd07989">
    <property type="entry name" value="LPLAT_AGPAT-like"/>
    <property type="match status" value="1"/>
</dbReference>
<keyword evidence="13" id="KW-1185">Reference proteome</keyword>
<evidence type="ECO:0000256" key="9">
    <source>
        <dbReference type="RuleBase" id="RU361267"/>
    </source>
</evidence>
<organism evidence="12 13">
    <name type="scientific">Dictyoglomus turgidum (strain DSM 6724 / Z-1310)</name>
    <dbReference type="NCBI Taxonomy" id="515635"/>
    <lineage>
        <taxon>Bacteria</taxon>
        <taxon>Pseudomonadati</taxon>
        <taxon>Dictyoglomota</taxon>
        <taxon>Dictyoglomia</taxon>
        <taxon>Dictyoglomales</taxon>
        <taxon>Dictyoglomaceae</taxon>
        <taxon>Dictyoglomus</taxon>
    </lineage>
</organism>
<evidence type="ECO:0000256" key="8">
    <source>
        <dbReference type="ARBA" id="ARBA00023315"/>
    </source>
</evidence>
<dbReference type="KEGG" id="dtu:Dtur_1157"/>
<evidence type="ECO:0000313" key="12">
    <source>
        <dbReference type="EMBL" id="ACK42436.1"/>
    </source>
</evidence>
<comment type="domain">
    <text evidence="9">The HXXXXD motif is essential for acyltransferase activity and may constitute the binding site for the phosphate moiety of the glycerol-3-phosphate.</text>
</comment>
<dbReference type="Pfam" id="PF01553">
    <property type="entry name" value="Acyltransferase"/>
    <property type="match status" value="1"/>
</dbReference>
<evidence type="ECO:0000313" key="13">
    <source>
        <dbReference type="Proteomes" id="UP000007719"/>
    </source>
</evidence>
<dbReference type="OrthoDB" id="9803035at2"/>
<dbReference type="InParanoid" id="B8E2T6"/>
<dbReference type="SUPFAM" id="SSF69593">
    <property type="entry name" value="Glycerol-3-phosphate (1)-acyltransferase"/>
    <property type="match status" value="1"/>
</dbReference>
<evidence type="ECO:0000259" key="11">
    <source>
        <dbReference type="SMART" id="SM00563"/>
    </source>
</evidence>
<dbReference type="PANTHER" id="PTHR10434">
    <property type="entry name" value="1-ACYL-SN-GLYCEROL-3-PHOSPHATE ACYLTRANSFERASE"/>
    <property type="match status" value="1"/>
</dbReference>
<dbReference type="GO" id="GO:0006654">
    <property type="term" value="P:phosphatidic acid biosynthetic process"/>
    <property type="evidence" value="ECO:0000318"/>
    <property type="project" value="GO_Central"/>
</dbReference>
<comment type="pathway">
    <text evidence="2">Phospholipid metabolism; CDP-diacylglycerol biosynthesis; CDP-diacylglycerol from sn-glycerol 3-phosphate: step 2/3.</text>
</comment>
<keyword evidence="10" id="KW-1133">Transmembrane helix</keyword>
<protein>
    <recommendedName>
        <fullName evidence="6 9">1-acyl-sn-glycerol-3-phosphate acyltransferase</fullName>
        <ecNumber evidence="5 9">2.3.1.51</ecNumber>
    </recommendedName>
</protein>
<evidence type="ECO:0000256" key="2">
    <source>
        <dbReference type="ARBA" id="ARBA00004728"/>
    </source>
</evidence>
<evidence type="ECO:0000256" key="7">
    <source>
        <dbReference type="ARBA" id="ARBA00022679"/>
    </source>
</evidence>
<dbReference type="SMART" id="SM00563">
    <property type="entry name" value="PlsC"/>
    <property type="match status" value="1"/>
</dbReference>
<comment type="pathway">
    <text evidence="3">Lipid metabolism.</text>
</comment>
<dbReference type="GO" id="GO:0003841">
    <property type="term" value="F:1-acylglycerol-3-phosphate O-acyltransferase activity"/>
    <property type="evidence" value="ECO:0000318"/>
    <property type="project" value="GO_Central"/>
</dbReference>
<feature type="transmembrane region" description="Helical" evidence="10">
    <location>
        <begin position="12"/>
        <end position="30"/>
    </location>
</feature>
<comment type="catalytic activity">
    <reaction evidence="1 9">
        <text>a 1-acyl-sn-glycero-3-phosphate + an acyl-CoA = a 1,2-diacyl-sn-glycero-3-phosphate + CoA</text>
        <dbReference type="Rhea" id="RHEA:19709"/>
        <dbReference type="ChEBI" id="CHEBI:57287"/>
        <dbReference type="ChEBI" id="CHEBI:57970"/>
        <dbReference type="ChEBI" id="CHEBI:58342"/>
        <dbReference type="ChEBI" id="CHEBI:58608"/>
        <dbReference type="EC" id="2.3.1.51"/>
    </reaction>
</comment>
<evidence type="ECO:0000256" key="4">
    <source>
        <dbReference type="ARBA" id="ARBA00008655"/>
    </source>
</evidence>
<comment type="similarity">
    <text evidence="4 9">Belongs to the 1-acyl-sn-glycerol-3-phosphate acyltransferase family.</text>
</comment>
<dbReference type="RefSeq" id="WP_012583518.1">
    <property type="nucleotide sequence ID" value="NC_011661.1"/>
</dbReference>
<feature type="domain" description="Phospholipid/glycerol acyltransferase" evidence="11">
    <location>
        <begin position="43"/>
        <end position="157"/>
    </location>
</feature>